<name>A0ABP8AQU5_9ACTN</name>
<dbReference type="Gene3D" id="3.60.15.10">
    <property type="entry name" value="Ribonuclease Z/Hydroxyacylglutathione hydrolase-like"/>
    <property type="match status" value="1"/>
</dbReference>
<evidence type="ECO:0000313" key="2">
    <source>
        <dbReference type="EMBL" id="GAA4188359.1"/>
    </source>
</evidence>
<dbReference type="Proteomes" id="UP001501251">
    <property type="component" value="Unassembled WGS sequence"/>
</dbReference>
<reference evidence="3" key="1">
    <citation type="journal article" date="2019" name="Int. J. Syst. Evol. Microbiol.">
        <title>The Global Catalogue of Microorganisms (GCM) 10K type strain sequencing project: providing services to taxonomists for standard genome sequencing and annotation.</title>
        <authorList>
            <consortium name="The Broad Institute Genomics Platform"/>
            <consortium name="The Broad Institute Genome Sequencing Center for Infectious Disease"/>
            <person name="Wu L."/>
            <person name="Ma J."/>
        </authorList>
    </citation>
    <scope>NUCLEOTIDE SEQUENCE [LARGE SCALE GENOMIC DNA]</scope>
    <source>
        <strain evidence="3">JCM 17388</strain>
    </source>
</reference>
<sequence length="240" mass="24839">MTGARAIARDLWYLPTSASNAYLWRTATGSLVVVDPGLYGDEATVLGAIAELGGTAHDVESIVLTHFHSDHAGAASALAEATGAQVCAGFRDAAVLRGESPAPSPDLTAAERPIYESIAAAHPENMRAPRCEVSVELEHGDAVDAGESMIVHAVAGHTWGSVALHLPHCAAVLTGDVAINGPGGRTTLGPFNVDRDRARRARRRLAALDPRIAGLGHGPPLLRDAGEALRDATDVFAGPS</sequence>
<organism evidence="2 3">
    <name type="scientific">Streptosporangium oxazolinicum</name>
    <dbReference type="NCBI Taxonomy" id="909287"/>
    <lineage>
        <taxon>Bacteria</taxon>
        <taxon>Bacillati</taxon>
        <taxon>Actinomycetota</taxon>
        <taxon>Actinomycetes</taxon>
        <taxon>Streptosporangiales</taxon>
        <taxon>Streptosporangiaceae</taxon>
        <taxon>Streptosporangium</taxon>
    </lineage>
</organism>
<dbReference type="InterPro" id="IPR036866">
    <property type="entry name" value="RibonucZ/Hydroxyglut_hydro"/>
</dbReference>
<dbReference type="RefSeq" id="WP_344917812.1">
    <property type="nucleotide sequence ID" value="NZ_BAABAQ010000003.1"/>
</dbReference>
<dbReference type="PANTHER" id="PTHR42951:SF4">
    <property type="entry name" value="ACYL-COENZYME A THIOESTERASE MBLAC2"/>
    <property type="match status" value="1"/>
</dbReference>
<dbReference type="InterPro" id="IPR001279">
    <property type="entry name" value="Metallo-B-lactamas"/>
</dbReference>
<gene>
    <name evidence="2" type="ORF">GCM10022252_23500</name>
</gene>
<dbReference type="Pfam" id="PF00753">
    <property type="entry name" value="Lactamase_B"/>
    <property type="match status" value="1"/>
</dbReference>
<evidence type="ECO:0000313" key="3">
    <source>
        <dbReference type="Proteomes" id="UP001501251"/>
    </source>
</evidence>
<dbReference type="SUPFAM" id="SSF56281">
    <property type="entry name" value="Metallo-hydrolase/oxidoreductase"/>
    <property type="match status" value="1"/>
</dbReference>
<dbReference type="EMBL" id="BAABAQ010000003">
    <property type="protein sequence ID" value="GAA4188359.1"/>
    <property type="molecule type" value="Genomic_DNA"/>
</dbReference>
<accession>A0ABP8AQU5</accession>
<feature type="domain" description="Metallo-beta-lactamase" evidence="1">
    <location>
        <begin position="18"/>
        <end position="217"/>
    </location>
</feature>
<protein>
    <submittedName>
        <fullName evidence="2">MBL fold metallo-hydrolase</fullName>
    </submittedName>
</protein>
<dbReference type="InterPro" id="IPR050855">
    <property type="entry name" value="NDM-1-like"/>
</dbReference>
<dbReference type="SMART" id="SM00849">
    <property type="entry name" value="Lactamase_B"/>
    <property type="match status" value="1"/>
</dbReference>
<keyword evidence="3" id="KW-1185">Reference proteome</keyword>
<dbReference type="PANTHER" id="PTHR42951">
    <property type="entry name" value="METALLO-BETA-LACTAMASE DOMAIN-CONTAINING"/>
    <property type="match status" value="1"/>
</dbReference>
<comment type="caution">
    <text evidence="2">The sequence shown here is derived from an EMBL/GenBank/DDBJ whole genome shotgun (WGS) entry which is preliminary data.</text>
</comment>
<evidence type="ECO:0000259" key="1">
    <source>
        <dbReference type="SMART" id="SM00849"/>
    </source>
</evidence>
<proteinExistence type="predicted"/>